<accession>S3D5D6</accession>
<evidence type="ECO:0000313" key="2">
    <source>
        <dbReference type="EMBL" id="EPE27271.1"/>
    </source>
</evidence>
<proteinExistence type="predicted"/>
<name>S3D5D6_GLAL2</name>
<protein>
    <submittedName>
        <fullName evidence="2">Uncharacterized protein</fullName>
    </submittedName>
</protein>
<evidence type="ECO:0000313" key="3">
    <source>
        <dbReference type="Proteomes" id="UP000016922"/>
    </source>
</evidence>
<feature type="region of interest" description="Disordered" evidence="1">
    <location>
        <begin position="1"/>
        <end position="23"/>
    </location>
</feature>
<dbReference type="EMBL" id="KE145370">
    <property type="protein sequence ID" value="EPE27271.1"/>
    <property type="molecule type" value="Genomic_DNA"/>
</dbReference>
<dbReference type="HOGENOM" id="CLU_927650_0_0_1"/>
<organism evidence="2 3">
    <name type="scientific">Glarea lozoyensis (strain ATCC 20868 / MF5171)</name>
    <dbReference type="NCBI Taxonomy" id="1116229"/>
    <lineage>
        <taxon>Eukaryota</taxon>
        <taxon>Fungi</taxon>
        <taxon>Dikarya</taxon>
        <taxon>Ascomycota</taxon>
        <taxon>Pezizomycotina</taxon>
        <taxon>Leotiomycetes</taxon>
        <taxon>Helotiales</taxon>
        <taxon>Helotiaceae</taxon>
        <taxon>Glarea</taxon>
    </lineage>
</organism>
<dbReference type="KEGG" id="glz:GLAREA_03186"/>
<gene>
    <name evidence="2" type="ORF">GLAREA_03186</name>
</gene>
<keyword evidence="3" id="KW-1185">Reference proteome</keyword>
<sequence>MEQIKSHMDEQRSSTQSESSQNAYDSLPQEMLDAIYKQLFTPQDVVLTRVVNWFHNAKDNMEHPVTTFTTDHTFKPPQGLDSNPDSRIVTLDNYTRILGHSIPDSWIYFNYELDTLSFYPCEYTQYGDKTSRSMLWGFHSMEWLKQLKEFLEQKDNNLAGVQSIALSEFSWPVSLEEDHVFYSEQEKKIARNRSSFKNLVHNGFQNLKVLKLVFSKDYDLRADDDRHRPFQAAEKEKIKEEIRGFFEEEKLSNPDCSVPEILLYDCFVEGVDGAPNCRKWIDEPEAKSALVFGIPEVFDD</sequence>
<feature type="compositionally biased region" description="Basic and acidic residues" evidence="1">
    <location>
        <begin position="1"/>
        <end position="12"/>
    </location>
</feature>
<reference evidence="2 3" key="1">
    <citation type="journal article" date="2013" name="BMC Genomics">
        <title>Genomics-driven discovery of the pneumocandin biosynthetic gene cluster in the fungus Glarea lozoyensis.</title>
        <authorList>
            <person name="Chen L."/>
            <person name="Yue Q."/>
            <person name="Zhang X."/>
            <person name="Xiang M."/>
            <person name="Wang C."/>
            <person name="Li S."/>
            <person name="Che Y."/>
            <person name="Ortiz-Lopez F.J."/>
            <person name="Bills G.F."/>
            <person name="Liu X."/>
            <person name="An Z."/>
        </authorList>
    </citation>
    <scope>NUCLEOTIDE SEQUENCE [LARGE SCALE GENOMIC DNA]</scope>
    <source>
        <strain evidence="3">ATCC 20868 / MF5171</strain>
    </source>
</reference>
<dbReference type="RefSeq" id="XP_008086461.1">
    <property type="nucleotide sequence ID" value="XM_008088270.1"/>
</dbReference>
<dbReference type="AlphaFoldDB" id="S3D5D6"/>
<dbReference type="OrthoDB" id="3501616at2759"/>
<evidence type="ECO:0000256" key="1">
    <source>
        <dbReference type="SAM" id="MobiDB-lite"/>
    </source>
</evidence>
<dbReference type="Proteomes" id="UP000016922">
    <property type="component" value="Unassembled WGS sequence"/>
</dbReference>
<dbReference type="GeneID" id="19462241"/>